<evidence type="ECO:0000259" key="1">
    <source>
        <dbReference type="PROSITE" id="PS50097"/>
    </source>
</evidence>
<feature type="domain" description="BTB" evidence="1">
    <location>
        <begin position="31"/>
        <end position="96"/>
    </location>
</feature>
<keyword evidence="3" id="KW-1185">Reference proteome</keyword>
<dbReference type="Gene3D" id="3.30.710.10">
    <property type="entry name" value="Potassium Channel Kv1.1, Chain A"/>
    <property type="match status" value="1"/>
</dbReference>
<name>A0A397TR71_9GLOM</name>
<proteinExistence type="predicted"/>
<accession>A0A397TR71</accession>
<dbReference type="InterPro" id="IPR043136">
    <property type="entry name" value="B30.2/SPRY_sf"/>
</dbReference>
<gene>
    <name evidence="2" type="ORF">C1645_866174</name>
</gene>
<dbReference type="AlphaFoldDB" id="A0A397TR71"/>
<sequence>MKIETNINNSSPRGRSLEDDFKRLICDERFHDIALKCSDGETIYGCKAILATRSDVFNSSIFTKSEDNKLSFDDINSTAMKIILEFLYTSKVDKESLTVNNVIEVYYASIYFDLVDLQNRIIDFTKEFLMDGDDDVGKKLLSECVEKFSLKVDNEISKILVKWVAKNKLERSKIDSLSLEGLRYLLEKTFDAQIPFATPEFNIWEYALTKVTTNVIQNETFILNEESYSQCNSQEIEGIKNNLITLIDYINLNRMDSEEIKQHVEPFNVFSIEKIKDIFFLQLKDEGLELIRGVPIFKWKKNESDTSDDKVIISNNGFVVEELKQPKSILGDLNFKSNRSNGIYEWDILVEKLCGIIYIGICDINEDLKKDQTYHGWVLGSDGYIYHEGKWKWYDAKYKGGDKVTVHLDMKNKTCAFSINNIKKPIVPEWNNIPSQVRPIASLGHGSKLCIKAHMKN</sequence>
<dbReference type="PROSITE" id="PS50097">
    <property type="entry name" value="BTB"/>
    <property type="match status" value="1"/>
</dbReference>
<reference evidence="2 3" key="1">
    <citation type="submission" date="2018-06" db="EMBL/GenBank/DDBJ databases">
        <title>Comparative genomics reveals the genomic features of Rhizophagus irregularis, R. cerebriforme, R. diaphanum and Gigaspora rosea, and their symbiotic lifestyle signature.</title>
        <authorList>
            <person name="Morin E."/>
            <person name="San Clemente H."/>
            <person name="Chen E.C.H."/>
            <person name="De La Providencia I."/>
            <person name="Hainaut M."/>
            <person name="Kuo A."/>
            <person name="Kohler A."/>
            <person name="Murat C."/>
            <person name="Tang N."/>
            <person name="Roy S."/>
            <person name="Loubradou J."/>
            <person name="Henrissat B."/>
            <person name="Grigoriev I.V."/>
            <person name="Corradi N."/>
            <person name="Roux C."/>
            <person name="Martin F.M."/>
        </authorList>
    </citation>
    <scope>NUCLEOTIDE SEQUENCE [LARGE SCALE GENOMIC DNA]</scope>
    <source>
        <strain evidence="2 3">DAOM 227022</strain>
    </source>
</reference>
<dbReference type="InterPro" id="IPR000210">
    <property type="entry name" value="BTB/POZ_dom"/>
</dbReference>
<dbReference type="InterPro" id="IPR011333">
    <property type="entry name" value="SKP1/BTB/POZ_sf"/>
</dbReference>
<dbReference type="CDD" id="cd18186">
    <property type="entry name" value="BTB_POZ_ZBTB_KLHL-like"/>
    <property type="match status" value="1"/>
</dbReference>
<comment type="caution">
    <text evidence="2">The sequence shown here is derived from an EMBL/GenBank/DDBJ whole genome shotgun (WGS) entry which is preliminary data.</text>
</comment>
<dbReference type="InterPro" id="IPR013320">
    <property type="entry name" value="ConA-like_dom_sf"/>
</dbReference>
<dbReference type="OrthoDB" id="6359816at2759"/>
<dbReference type="Gene3D" id="2.60.120.920">
    <property type="match status" value="1"/>
</dbReference>
<dbReference type="PANTHER" id="PTHR24413">
    <property type="entry name" value="SPECKLE-TYPE POZ PROTEIN"/>
    <property type="match status" value="1"/>
</dbReference>
<dbReference type="SUPFAM" id="SSF49899">
    <property type="entry name" value="Concanavalin A-like lectins/glucanases"/>
    <property type="match status" value="1"/>
</dbReference>
<organism evidence="2 3">
    <name type="scientific">Glomus cerebriforme</name>
    <dbReference type="NCBI Taxonomy" id="658196"/>
    <lineage>
        <taxon>Eukaryota</taxon>
        <taxon>Fungi</taxon>
        <taxon>Fungi incertae sedis</taxon>
        <taxon>Mucoromycota</taxon>
        <taxon>Glomeromycotina</taxon>
        <taxon>Glomeromycetes</taxon>
        <taxon>Glomerales</taxon>
        <taxon>Glomeraceae</taxon>
        <taxon>Glomus</taxon>
    </lineage>
</organism>
<evidence type="ECO:0000313" key="2">
    <source>
        <dbReference type="EMBL" id="RIA98957.1"/>
    </source>
</evidence>
<dbReference type="Proteomes" id="UP000265703">
    <property type="component" value="Unassembled WGS sequence"/>
</dbReference>
<dbReference type="Pfam" id="PF00651">
    <property type="entry name" value="BTB"/>
    <property type="match status" value="1"/>
</dbReference>
<protein>
    <recommendedName>
        <fullName evidence="1">BTB domain-containing protein</fullName>
    </recommendedName>
</protein>
<evidence type="ECO:0000313" key="3">
    <source>
        <dbReference type="Proteomes" id="UP000265703"/>
    </source>
</evidence>
<dbReference type="SUPFAM" id="SSF54695">
    <property type="entry name" value="POZ domain"/>
    <property type="match status" value="1"/>
</dbReference>
<dbReference type="EMBL" id="QKYT01000009">
    <property type="protein sequence ID" value="RIA98957.1"/>
    <property type="molecule type" value="Genomic_DNA"/>
</dbReference>
<dbReference type="SMART" id="SM00225">
    <property type="entry name" value="BTB"/>
    <property type="match status" value="1"/>
</dbReference>